<evidence type="ECO:0000256" key="3">
    <source>
        <dbReference type="ARBA" id="ARBA00022801"/>
    </source>
</evidence>
<name>R0HZC9_9BRAS</name>
<evidence type="ECO:0000256" key="4">
    <source>
        <dbReference type="ARBA" id="ARBA00023180"/>
    </source>
</evidence>
<evidence type="ECO:0000313" key="6">
    <source>
        <dbReference type="Proteomes" id="UP000029121"/>
    </source>
</evidence>
<keyword evidence="4" id="KW-0325">Glycoprotein</keyword>
<dbReference type="GO" id="GO:0009570">
    <property type="term" value="C:chloroplast stroma"/>
    <property type="evidence" value="ECO:0007669"/>
    <property type="project" value="TreeGrafter"/>
</dbReference>
<sequence length="391" mass="43207">IKKVTKLGNLSSHTTKASPMATLFHYSNTFSIFVTLVLLALLVLRQPSAAASCTTPPVIFNFGDSNSDTGGLVAGLGYPIGLPNGRLFFRRSTGRLSDGRLLIDFLCQSLNTNLLRPYLDSLGGTKFQNGANFAIVGSTTLPKNVPFSLSIQLMQFSHFKSRSLELASSSNSLKSMYISQDGFRNALYMIDIGQNDIARSFAKGNSYSQTVMLIPQVISEIKSGIKRLYDEGGRKFWIHNTGPLGCLPQKLSMVKSKDLDQHGCLASYNSAAKVFNQRLDHMCMELRNQLKDATIVNVDIYTIKYSLIANSNEYGFERPLMACCGYGGSPYNYNVKITCGHRGSNVCDKGSRFVSWDGIHYTETANAIVAMKVLSMHYSNPPTPFHFFCRH</sequence>
<dbReference type="EMBL" id="KB870806">
    <property type="protein sequence ID" value="EOA35259.1"/>
    <property type="molecule type" value="Genomic_DNA"/>
</dbReference>
<dbReference type="AlphaFoldDB" id="R0HZC9"/>
<dbReference type="eggNOG" id="ENOG502QTD0">
    <property type="taxonomic scope" value="Eukaryota"/>
</dbReference>
<proteinExistence type="inferred from homology"/>
<keyword evidence="3" id="KW-0378">Hydrolase</keyword>
<accession>R0HZC9</accession>
<dbReference type="PANTHER" id="PTHR22835:SF593">
    <property type="entry name" value="GDSL ESTERASE_LIPASE LIP-4"/>
    <property type="match status" value="1"/>
</dbReference>
<comment type="similarity">
    <text evidence="1">Belongs to the 'GDSL' lipolytic enzyme family.</text>
</comment>
<evidence type="ECO:0000313" key="5">
    <source>
        <dbReference type="EMBL" id="EOA35259.1"/>
    </source>
</evidence>
<dbReference type="InterPro" id="IPR001087">
    <property type="entry name" value="GDSL"/>
</dbReference>
<protein>
    <recommendedName>
        <fullName evidence="7">GDSL esterase/lipase</fullName>
    </recommendedName>
</protein>
<feature type="non-terminal residue" evidence="5">
    <location>
        <position position="1"/>
    </location>
</feature>
<dbReference type="GO" id="GO:0016788">
    <property type="term" value="F:hydrolase activity, acting on ester bonds"/>
    <property type="evidence" value="ECO:0007669"/>
    <property type="project" value="InterPro"/>
</dbReference>
<keyword evidence="6" id="KW-1185">Reference proteome</keyword>
<reference evidence="6" key="1">
    <citation type="journal article" date="2013" name="Nat. Genet.">
        <title>The Capsella rubella genome and the genomic consequences of rapid mating system evolution.</title>
        <authorList>
            <person name="Slotte T."/>
            <person name="Hazzouri K.M."/>
            <person name="Agren J.A."/>
            <person name="Koenig D."/>
            <person name="Maumus F."/>
            <person name="Guo Y.L."/>
            <person name="Steige K."/>
            <person name="Platts A.E."/>
            <person name="Escobar J.S."/>
            <person name="Newman L.K."/>
            <person name="Wang W."/>
            <person name="Mandakova T."/>
            <person name="Vello E."/>
            <person name="Smith L.M."/>
            <person name="Henz S.R."/>
            <person name="Steffen J."/>
            <person name="Takuno S."/>
            <person name="Brandvain Y."/>
            <person name="Coop G."/>
            <person name="Andolfatto P."/>
            <person name="Hu T.T."/>
            <person name="Blanchette M."/>
            <person name="Clark R.M."/>
            <person name="Quesneville H."/>
            <person name="Nordborg M."/>
            <person name="Gaut B.S."/>
            <person name="Lysak M.A."/>
            <person name="Jenkins J."/>
            <person name="Grimwood J."/>
            <person name="Chapman J."/>
            <person name="Prochnik S."/>
            <person name="Shu S."/>
            <person name="Rokhsar D."/>
            <person name="Schmutz J."/>
            <person name="Weigel D."/>
            <person name="Wright S.I."/>
        </authorList>
    </citation>
    <scope>NUCLEOTIDE SEQUENCE [LARGE SCALE GENOMIC DNA]</scope>
    <source>
        <strain evidence="6">cv. Monte Gargano</strain>
    </source>
</reference>
<keyword evidence="2" id="KW-0732">Signal</keyword>
<dbReference type="STRING" id="81985.R0HZC9"/>
<gene>
    <name evidence="5" type="ORF">CARUB_v10020428mg</name>
</gene>
<evidence type="ECO:0000256" key="1">
    <source>
        <dbReference type="ARBA" id="ARBA00008668"/>
    </source>
</evidence>
<evidence type="ECO:0000256" key="2">
    <source>
        <dbReference type="ARBA" id="ARBA00022729"/>
    </source>
</evidence>
<dbReference type="FunFam" id="3.40.50.1110:FF:000009">
    <property type="entry name" value="GDSL esterase/lipase At1g09390"/>
    <property type="match status" value="1"/>
</dbReference>
<dbReference type="Proteomes" id="UP000029121">
    <property type="component" value="Unassembled WGS sequence"/>
</dbReference>
<dbReference type="PANTHER" id="PTHR22835">
    <property type="entry name" value="ZINC FINGER FYVE DOMAIN CONTAINING PROTEIN"/>
    <property type="match status" value="1"/>
</dbReference>
<dbReference type="CDD" id="cd01837">
    <property type="entry name" value="SGNH_plant_lipase_like"/>
    <property type="match status" value="1"/>
</dbReference>
<dbReference type="InterPro" id="IPR035669">
    <property type="entry name" value="SGNH_plant_lipase-like"/>
</dbReference>
<organism evidence="5 6">
    <name type="scientific">Capsella rubella</name>
    <dbReference type="NCBI Taxonomy" id="81985"/>
    <lineage>
        <taxon>Eukaryota</taxon>
        <taxon>Viridiplantae</taxon>
        <taxon>Streptophyta</taxon>
        <taxon>Embryophyta</taxon>
        <taxon>Tracheophyta</taxon>
        <taxon>Spermatophyta</taxon>
        <taxon>Magnoliopsida</taxon>
        <taxon>eudicotyledons</taxon>
        <taxon>Gunneridae</taxon>
        <taxon>Pentapetalae</taxon>
        <taxon>rosids</taxon>
        <taxon>malvids</taxon>
        <taxon>Brassicales</taxon>
        <taxon>Brassicaceae</taxon>
        <taxon>Camelineae</taxon>
        <taxon>Capsella</taxon>
    </lineage>
</organism>
<dbReference type="Pfam" id="PF00657">
    <property type="entry name" value="Lipase_GDSL"/>
    <property type="match status" value="1"/>
</dbReference>
<dbReference type="InterPro" id="IPR036514">
    <property type="entry name" value="SGNH_hydro_sf"/>
</dbReference>
<dbReference type="KEGG" id="crb:17896236"/>
<evidence type="ECO:0008006" key="7">
    <source>
        <dbReference type="Google" id="ProtNLM"/>
    </source>
</evidence>
<dbReference type="Gene3D" id="3.40.50.1110">
    <property type="entry name" value="SGNH hydrolase"/>
    <property type="match status" value="1"/>
</dbReference>
<dbReference type="OrthoDB" id="655468at2759"/>